<sequence length="175" mass="20467">MLIKDNDSNDVATKREPLEEELEEIKEYHFHVYFFQNNKKDCEAAIALREKILELTKKGFFHPVPFHRVNYQPMGSYEVWCPKEHFSRVYSWFLLHRGDLSILIHPLTKEQVKDHTSRSAWIGPSIPLDVEKLPPILKKTPLQYPELGLGYSAPTDYLDSNEYAVFEDDLASNND</sequence>
<dbReference type="EMBL" id="CAJVQA010001808">
    <property type="protein sequence ID" value="CAG8526941.1"/>
    <property type="molecule type" value="Genomic_DNA"/>
</dbReference>
<dbReference type="PANTHER" id="PTHR36423:SF2">
    <property type="entry name" value="AFR070WP"/>
    <property type="match status" value="1"/>
</dbReference>
<dbReference type="OrthoDB" id="9970095at2759"/>
<dbReference type="InterPro" id="IPR014980">
    <property type="entry name" value="DOPA_dioxygen"/>
</dbReference>
<keyword evidence="2" id="KW-1185">Reference proteome</keyword>
<gene>
    <name evidence="1" type="ORF">CPELLU_LOCUS3662</name>
</gene>
<accession>A0A9N9FD72</accession>
<evidence type="ECO:0000313" key="2">
    <source>
        <dbReference type="Proteomes" id="UP000789759"/>
    </source>
</evidence>
<dbReference type="AlphaFoldDB" id="A0A9N9FD72"/>
<proteinExistence type="predicted"/>
<comment type="caution">
    <text evidence="1">The sequence shown here is derived from an EMBL/GenBank/DDBJ whole genome shotgun (WGS) entry which is preliminary data.</text>
</comment>
<name>A0A9N9FD72_9GLOM</name>
<organism evidence="1 2">
    <name type="scientific">Cetraspora pellucida</name>
    <dbReference type="NCBI Taxonomy" id="1433469"/>
    <lineage>
        <taxon>Eukaryota</taxon>
        <taxon>Fungi</taxon>
        <taxon>Fungi incertae sedis</taxon>
        <taxon>Mucoromycota</taxon>
        <taxon>Glomeromycotina</taxon>
        <taxon>Glomeromycetes</taxon>
        <taxon>Diversisporales</taxon>
        <taxon>Gigasporaceae</taxon>
        <taxon>Cetraspora</taxon>
    </lineage>
</organism>
<reference evidence="1" key="1">
    <citation type="submission" date="2021-06" db="EMBL/GenBank/DDBJ databases">
        <authorList>
            <person name="Kallberg Y."/>
            <person name="Tangrot J."/>
            <person name="Rosling A."/>
        </authorList>
    </citation>
    <scope>NUCLEOTIDE SEQUENCE</scope>
    <source>
        <strain evidence="1">FL966</strain>
    </source>
</reference>
<dbReference type="Pfam" id="PF08883">
    <property type="entry name" value="DOPA_dioxygen"/>
    <property type="match status" value="1"/>
</dbReference>
<dbReference type="Gene3D" id="3.30.70.1240">
    <property type="entry name" value="DOPA-like domains"/>
    <property type="match status" value="1"/>
</dbReference>
<dbReference type="Proteomes" id="UP000789759">
    <property type="component" value="Unassembled WGS sequence"/>
</dbReference>
<evidence type="ECO:0000313" key="1">
    <source>
        <dbReference type="EMBL" id="CAG8526941.1"/>
    </source>
</evidence>
<dbReference type="InterPro" id="IPR023389">
    <property type="entry name" value="DOPA-like_sf"/>
</dbReference>
<dbReference type="SUPFAM" id="SSF143410">
    <property type="entry name" value="DOPA-like"/>
    <property type="match status" value="1"/>
</dbReference>
<protein>
    <submittedName>
        <fullName evidence="1">6646_t:CDS:1</fullName>
    </submittedName>
</protein>
<dbReference type="PANTHER" id="PTHR36423">
    <property type="entry name" value="AFR070WP"/>
    <property type="match status" value="1"/>
</dbReference>